<feature type="transmembrane region" description="Helical" evidence="8">
    <location>
        <begin position="22"/>
        <end position="48"/>
    </location>
</feature>
<evidence type="ECO:0000259" key="10">
    <source>
        <dbReference type="Pfam" id="PF12704"/>
    </source>
</evidence>
<evidence type="ECO:0000256" key="2">
    <source>
        <dbReference type="ARBA" id="ARBA00005236"/>
    </source>
</evidence>
<organism evidence="11 12">
    <name type="scientific">Planctobacterium marinum</name>
    <dbReference type="NCBI Taxonomy" id="1631968"/>
    <lineage>
        <taxon>Bacteria</taxon>
        <taxon>Pseudomonadati</taxon>
        <taxon>Pseudomonadota</taxon>
        <taxon>Gammaproteobacteria</taxon>
        <taxon>Alteromonadales</taxon>
        <taxon>Alteromonadaceae</taxon>
        <taxon>Planctobacterium</taxon>
    </lineage>
</organism>
<comment type="similarity">
    <text evidence="2">Belongs to the ABC-4 integral membrane protein family. LolC/E subfamily.</text>
</comment>
<dbReference type="Proteomes" id="UP001333710">
    <property type="component" value="Chromosome"/>
</dbReference>
<keyword evidence="4" id="KW-1003">Cell membrane</keyword>
<keyword evidence="5 8" id="KW-0812">Transmembrane</keyword>
<dbReference type="EMBL" id="AP027272">
    <property type="protein sequence ID" value="BDX06723.1"/>
    <property type="molecule type" value="Genomic_DNA"/>
</dbReference>
<evidence type="ECO:0000256" key="5">
    <source>
        <dbReference type="ARBA" id="ARBA00022692"/>
    </source>
</evidence>
<dbReference type="GO" id="GO:0044874">
    <property type="term" value="P:lipoprotein localization to outer membrane"/>
    <property type="evidence" value="ECO:0007669"/>
    <property type="project" value="TreeGrafter"/>
</dbReference>
<name>A0AA48KQQ0_9ALTE</name>
<keyword evidence="12" id="KW-1185">Reference proteome</keyword>
<evidence type="ECO:0000313" key="11">
    <source>
        <dbReference type="EMBL" id="BDX06723.1"/>
    </source>
</evidence>
<evidence type="ECO:0000256" key="3">
    <source>
        <dbReference type="ARBA" id="ARBA00022448"/>
    </source>
</evidence>
<keyword evidence="7 8" id="KW-0472">Membrane</keyword>
<dbReference type="Pfam" id="PF02687">
    <property type="entry name" value="FtsX"/>
    <property type="match status" value="1"/>
</dbReference>
<dbReference type="NCBIfam" id="TIGR02212">
    <property type="entry name" value="lolCE"/>
    <property type="match status" value="1"/>
</dbReference>
<evidence type="ECO:0000256" key="4">
    <source>
        <dbReference type="ARBA" id="ARBA00022475"/>
    </source>
</evidence>
<sequence>MSLPASIFIGLRYSNSRKSNQFIAFINGFSVAGIALGLMALIITGSVMNGFEQQLKQRILGLAPHFIVSGKLPAETTESLTPWLQTAAPFSETEGVLQAKGGLKPVYIQGIDIDVPAGWQQMQSHMAQGSLESLQPKAYQIVIGRLLAIRLDLAVGDQIRVIIAGTSIYTPLGQMPAQRKFTVSGIFDIGSELDDKVALVNLSDLARLQRQQVESFADTRLFLNDAFDYLQVREVLAQHNLQWTDWRERQGALFDAVKMEKNMMLIMLLLIVAVAAFNIVSALVMVVNEKQGDIAILRTQGMARREVMQIFLVNGIYNGVKGTVIGALAGLIIASQINNLIHWLQLPVVNYLPEGRLPIVMDPVQISSLIALSLALCMIAALIPAWRALKIEPASALRYE</sequence>
<dbReference type="InterPro" id="IPR003838">
    <property type="entry name" value="ABC3_permease_C"/>
</dbReference>
<dbReference type="InterPro" id="IPR011925">
    <property type="entry name" value="LolCE_TM"/>
</dbReference>
<dbReference type="GO" id="GO:0042953">
    <property type="term" value="P:lipoprotein transport"/>
    <property type="evidence" value="ECO:0007669"/>
    <property type="project" value="InterPro"/>
</dbReference>
<feature type="domain" description="ABC3 transporter permease C-terminal" evidence="9">
    <location>
        <begin position="266"/>
        <end position="393"/>
    </location>
</feature>
<dbReference type="PANTHER" id="PTHR30489:SF8">
    <property type="entry name" value="LIPOPROTEIN-RELEASING SYSTEM TRANSMEMBRANE PROTEIN LOLC"/>
    <property type="match status" value="1"/>
</dbReference>
<dbReference type="InterPro" id="IPR051447">
    <property type="entry name" value="Lipoprotein-release_system"/>
</dbReference>
<keyword evidence="6 8" id="KW-1133">Transmembrane helix</keyword>
<feature type="transmembrane region" description="Helical" evidence="8">
    <location>
        <begin position="308"/>
        <end position="334"/>
    </location>
</feature>
<evidence type="ECO:0000256" key="8">
    <source>
        <dbReference type="SAM" id="Phobius"/>
    </source>
</evidence>
<feature type="domain" description="MacB-like periplasmic core" evidence="10">
    <location>
        <begin position="30"/>
        <end position="213"/>
    </location>
</feature>
<evidence type="ECO:0000313" key="12">
    <source>
        <dbReference type="Proteomes" id="UP001333710"/>
    </source>
</evidence>
<evidence type="ECO:0000256" key="1">
    <source>
        <dbReference type="ARBA" id="ARBA00004651"/>
    </source>
</evidence>
<dbReference type="AlphaFoldDB" id="A0AA48KQQ0"/>
<dbReference type="KEGG" id="pmaw:MACH26_22440"/>
<dbReference type="GO" id="GO:0098797">
    <property type="term" value="C:plasma membrane protein complex"/>
    <property type="evidence" value="ECO:0007669"/>
    <property type="project" value="TreeGrafter"/>
</dbReference>
<gene>
    <name evidence="11" type="primary">lolC</name>
    <name evidence="11" type="ORF">MACH26_22440</name>
</gene>
<feature type="transmembrane region" description="Helical" evidence="8">
    <location>
        <begin position="366"/>
        <end position="389"/>
    </location>
</feature>
<dbReference type="RefSeq" id="WP_338292729.1">
    <property type="nucleotide sequence ID" value="NZ_AP027272.1"/>
</dbReference>
<dbReference type="PANTHER" id="PTHR30489">
    <property type="entry name" value="LIPOPROTEIN-RELEASING SYSTEM TRANSMEMBRANE PROTEIN LOLE"/>
    <property type="match status" value="1"/>
</dbReference>
<proteinExistence type="inferred from homology"/>
<dbReference type="InterPro" id="IPR025857">
    <property type="entry name" value="MacB_PCD"/>
</dbReference>
<feature type="transmembrane region" description="Helical" evidence="8">
    <location>
        <begin position="263"/>
        <end position="287"/>
    </location>
</feature>
<reference evidence="11" key="1">
    <citation type="submission" date="2023-01" db="EMBL/GenBank/DDBJ databases">
        <title>Complete genome sequence of Planctobacterium marinum strain Dej080120_11.</title>
        <authorList>
            <person name="Ueki S."/>
            <person name="Maruyama F."/>
        </authorList>
    </citation>
    <scope>NUCLEOTIDE SEQUENCE</scope>
    <source>
        <strain evidence="11">Dej080120_11</strain>
    </source>
</reference>
<evidence type="ECO:0000256" key="6">
    <source>
        <dbReference type="ARBA" id="ARBA00022989"/>
    </source>
</evidence>
<protein>
    <submittedName>
        <fullName evidence="11">Transporter</fullName>
    </submittedName>
</protein>
<dbReference type="Pfam" id="PF12704">
    <property type="entry name" value="MacB_PCD"/>
    <property type="match status" value="1"/>
</dbReference>
<evidence type="ECO:0000259" key="9">
    <source>
        <dbReference type="Pfam" id="PF02687"/>
    </source>
</evidence>
<comment type="subcellular location">
    <subcellularLocation>
        <location evidence="1">Cell membrane</location>
        <topology evidence="1">Multi-pass membrane protein</topology>
    </subcellularLocation>
</comment>
<evidence type="ECO:0000256" key="7">
    <source>
        <dbReference type="ARBA" id="ARBA00023136"/>
    </source>
</evidence>
<keyword evidence="3" id="KW-0813">Transport</keyword>
<accession>A0AA48KQQ0</accession>